<dbReference type="InterPro" id="IPR007837">
    <property type="entry name" value="DinB"/>
</dbReference>
<dbReference type="Gene3D" id="1.20.120.450">
    <property type="entry name" value="dinb family like domain"/>
    <property type="match status" value="1"/>
</dbReference>
<comment type="similarity">
    <text evidence="1">Belongs to the DinB family.</text>
</comment>
<evidence type="ECO:0000256" key="2">
    <source>
        <dbReference type="ARBA" id="ARBA00022723"/>
    </source>
</evidence>
<proteinExistence type="inferred from homology"/>
<dbReference type="Proteomes" id="UP000199556">
    <property type="component" value="Unassembled WGS sequence"/>
</dbReference>
<evidence type="ECO:0000313" key="3">
    <source>
        <dbReference type="EMBL" id="SFM45280.1"/>
    </source>
</evidence>
<dbReference type="PANTHER" id="PTHR37302">
    <property type="entry name" value="SLR1116 PROTEIN"/>
    <property type="match status" value="1"/>
</dbReference>
<dbReference type="EMBL" id="FOUO01000006">
    <property type="protein sequence ID" value="SFM45280.1"/>
    <property type="molecule type" value="Genomic_DNA"/>
</dbReference>
<keyword evidence="4" id="KW-1185">Reference proteome</keyword>
<name>A0A1I4R003_ECTMO</name>
<sequence>MDVLYTLRVQARYSRWANAQLLGFCDTLEDDVRKRRWMGPQGSIHGLFNRMLLLDRIWLGRMLGKPYGHRDTDQILYNDYGLLRAERMRTDTEIMNFVQNLAEPNLDRQVTFTLEYEPRECTLQLGECLMNLLHRQSTQRGQIMALLQQSDVEPPTLDIVTMPGMAD</sequence>
<dbReference type="PANTHER" id="PTHR37302:SF1">
    <property type="entry name" value="PROTEIN DINB"/>
    <property type="match status" value="1"/>
</dbReference>
<accession>A0A1I4R003</accession>
<organism evidence="3 4">
    <name type="scientific">Ectothiorhodospira mobilis</name>
    <dbReference type="NCBI Taxonomy" id="195064"/>
    <lineage>
        <taxon>Bacteria</taxon>
        <taxon>Pseudomonadati</taxon>
        <taxon>Pseudomonadota</taxon>
        <taxon>Gammaproteobacteria</taxon>
        <taxon>Chromatiales</taxon>
        <taxon>Ectothiorhodospiraceae</taxon>
        <taxon>Ectothiorhodospira</taxon>
    </lineage>
</organism>
<dbReference type="OrthoDB" id="9807509at2"/>
<dbReference type="AlphaFoldDB" id="A0A1I4R003"/>
<reference evidence="3 4" key="1">
    <citation type="submission" date="2016-10" db="EMBL/GenBank/DDBJ databases">
        <authorList>
            <person name="de Groot N.N."/>
        </authorList>
    </citation>
    <scope>NUCLEOTIDE SEQUENCE [LARGE SCALE GENOMIC DNA]</scope>
    <source>
        <strain evidence="3 4">DSM 4180</strain>
    </source>
</reference>
<protein>
    <submittedName>
        <fullName evidence="3">Uncharacterized damage-inducible protein DinB (Forms a four-helix bundle)</fullName>
    </submittedName>
</protein>
<keyword evidence="2" id="KW-0479">Metal-binding</keyword>
<dbReference type="STRING" id="195064.SAMN05421721_10616"/>
<gene>
    <name evidence="3" type="ORF">SAMN05421721_10616</name>
</gene>
<dbReference type="Pfam" id="PF05163">
    <property type="entry name" value="DinB"/>
    <property type="match status" value="1"/>
</dbReference>
<evidence type="ECO:0000256" key="1">
    <source>
        <dbReference type="ARBA" id="ARBA00008635"/>
    </source>
</evidence>
<evidence type="ECO:0000313" key="4">
    <source>
        <dbReference type="Proteomes" id="UP000199556"/>
    </source>
</evidence>
<dbReference type="RefSeq" id="WP_090484510.1">
    <property type="nucleotide sequence ID" value="NZ_FOUO01000006.1"/>
</dbReference>
<dbReference type="SUPFAM" id="SSF109854">
    <property type="entry name" value="DinB/YfiT-like putative metalloenzymes"/>
    <property type="match status" value="1"/>
</dbReference>
<dbReference type="InterPro" id="IPR034660">
    <property type="entry name" value="DinB/YfiT-like"/>
</dbReference>
<dbReference type="GO" id="GO:0046872">
    <property type="term" value="F:metal ion binding"/>
    <property type="evidence" value="ECO:0007669"/>
    <property type="project" value="UniProtKB-KW"/>
</dbReference>